<dbReference type="Pfam" id="PF02120">
    <property type="entry name" value="Flg_hook"/>
    <property type="match status" value="1"/>
</dbReference>
<dbReference type="PANTHER" id="PTHR37533">
    <property type="entry name" value="FLAGELLAR HOOK-LENGTH CONTROL PROTEIN"/>
    <property type="match status" value="1"/>
</dbReference>
<evidence type="ECO:0000313" key="3">
    <source>
        <dbReference type="EMBL" id="AZU64181.1"/>
    </source>
</evidence>
<dbReference type="InterPro" id="IPR021136">
    <property type="entry name" value="Flagellar_hook_control-like_C"/>
</dbReference>
<gene>
    <name evidence="3" type="ORF">CHR53_24700</name>
</gene>
<accession>A0A3T0I4C3</accession>
<dbReference type="Gene3D" id="3.30.750.140">
    <property type="match status" value="1"/>
</dbReference>
<dbReference type="KEGG" id="nmk:CHR53_24700"/>
<protein>
    <submittedName>
        <fullName evidence="3">Flagellar hook-length control protein FliK</fullName>
    </submittedName>
</protein>
<feature type="compositionally biased region" description="Polar residues" evidence="1">
    <location>
        <begin position="310"/>
        <end position="331"/>
    </location>
</feature>
<keyword evidence="3" id="KW-0966">Cell projection</keyword>
<organism evidence="3 4">
    <name type="scientific">Neobacillus mesonae</name>
    <dbReference type="NCBI Taxonomy" id="1193713"/>
    <lineage>
        <taxon>Bacteria</taxon>
        <taxon>Bacillati</taxon>
        <taxon>Bacillota</taxon>
        <taxon>Bacilli</taxon>
        <taxon>Bacillales</taxon>
        <taxon>Bacillaceae</taxon>
        <taxon>Neobacillus</taxon>
    </lineage>
</organism>
<proteinExistence type="predicted"/>
<dbReference type="AlphaFoldDB" id="A0A3T0I4C3"/>
<keyword evidence="4" id="KW-1185">Reference proteome</keyword>
<evidence type="ECO:0000256" key="1">
    <source>
        <dbReference type="SAM" id="MobiDB-lite"/>
    </source>
</evidence>
<name>A0A3T0I4C3_9BACI</name>
<keyword evidence="3" id="KW-0969">Cilium</keyword>
<sequence length="364" mass="40018">MADLVQLSGIQTITMNQQGKVAEKEKEGASAGTFGRLLELIGQQEDQDSEPMGEANTGLVSSFLQQNAVISPILLSALTGEKPQIDLMQDSPEKAIPEHLLPQTAKREPTITKELLNHIVRHAEITVQNGQGAEPRTEVFFQVKDMANPEVLQKERKITTVQMVPQVDAKQKELNQPIQSDGNHHPDPINIMNPTTSSHVTSGEKQAPVETVRAANFKQDIQQIIQSAIHVTGSDDGFEAMFTLAPKHLGKVDVKVTIQDGQVTAEFLTSTPLGKDLLETHVQTLRSSLETQGLQVAKIDISQQPASTNTNFLGTFSQSSGDFHGRQGQQGSRKRSEQHLIQSEEKTRDYDIHTDWVSQINTTA</sequence>
<dbReference type="EMBL" id="CP022572">
    <property type="protein sequence ID" value="AZU64181.1"/>
    <property type="molecule type" value="Genomic_DNA"/>
</dbReference>
<dbReference type="PANTHER" id="PTHR37533:SF2">
    <property type="entry name" value="FLAGELLAR HOOK-LENGTH CONTROL PROTEIN"/>
    <property type="match status" value="1"/>
</dbReference>
<feature type="compositionally biased region" description="Polar residues" evidence="1">
    <location>
        <begin position="192"/>
        <end position="202"/>
    </location>
</feature>
<evidence type="ECO:0000259" key="2">
    <source>
        <dbReference type="Pfam" id="PF02120"/>
    </source>
</evidence>
<dbReference type="CDD" id="cd17470">
    <property type="entry name" value="T3SS_Flik_C"/>
    <property type="match status" value="1"/>
</dbReference>
<keyword evidence="3" id="KW-0282">Flagellum</keyword>
<dbReference type="RefSeq" id="WP_066388320.1">
    <property type="nucleotide sequence ID" value="NZ_CP022572.1"/>
</dbReference>
<feature type="region of interest" description="Disordered" evidence="1">
    <location>
        <begin position="310"/>
        <end position="345"/>
    </location>
</feature>
<dbReference type="InterPro" id="IPR052563">
    <property type="entry name" value="FliK"/>
</dbReference>
<reference evidence="3 4" key="1">
    <citation type="submission" date="2017-07" db="EMBL/GenBank/DDBJ databases">
        <title>The complete genome sequence of Bacillus mesonae strain H20-5, an efficient strain improving plant abiotic stress resistance.</title>
        <authorList>
            <person name="Kim S.Y."/>
            <person name="Song H."/>
            <person name="Sang M.K."/>
            <person name="Weon H.-Y."/>
            <person name="Song J."/>
        </authorList>
    </citation>
    <scope>NUCLEOTIDE SEQUENCE [LARGE SCALE GENOMIC DNA]</scope>
    <source>
        <strain evidence="3 4">H20-5</strain>
    </source>
</reference>
<dbReference type="OrthoDB" id="2380967at2"/>
<feature type="domain" description="Flagellar hook-length control protein-like C-terminal" evidence="2">
    <location>
        <begin position="234"/>
        <end position="308"/>
    </location>
</feature>
<dbReference type="STRING" id="1193713.GCA_001636315_01839"/>
<dbReference type="InterPro" id="IPR038610">
    <property type="entry name" value="FliK-like_C_sf"/>
</dbReference>
<evidence type="ECO:0000313" key="4">
    <source>
        <dbReference type="Proteomes" id="UP000282892"/>
    </source>
</evidence>
<feature type="region of interest" description="Disordered" evidence="1">
    <location>
        <begin position="177"/>
        <end position="202"/>
    </location>
</feature>
<feature type="compositionally biased region" description="Basic and acidic residues" evidence="1">
    <location>
        <begin position="334"/>
        <end position="345"/>
    </location>
</feature>
<dbReference type="Proteomes" id="UP000282892">
    <property type="component" value="Chromosome"/>
</dbReference>